<dbReference type="EMBL" id="JAFLQW010000168">
    <property type="protein sequence ID" value="MBO0348700.1"/>
    <property type="molecule type" value="Genomic_DNA"/>
</dbReference>
<protein>
    <submittedName>
        <fullName evidence="1">Uncharacterized protein</fullName>
    </submittedName>
</protein>
<gene>
    <name evidence="1" type="ORF">J0895_06215</name>
</gene>
<comment type="caution">
    <text evidence="1">The sequence shown here is derived from an EMBL/GenBank/DDBJ whole genome shotgun (WGS) entry which is preliminary data.</text>
</comment>
<evidence type="ECO:0000313" key="2">
    <source>
        <dbReference type="Proteomes" id="UP000664844"/>
    </source>
</evidence>
<name>A0ABS3FNJ8_9CYAN</name>
<keyword evidence="2" id="KW-1185">Reference proteome</keyword>
<proteinExistence type="predicted"/>
<sequence>MSVFSTVSLALLTCDRRSLNLIFNFWLKQLQYKHQAQKKLAQLGSLVNSSTTEPEKNDWDLELINY</sequence>
<organism evidence="1 2">
    <name type="scientific">Phormidium pseudopriestleyi FRX01</name>
    <dbReference type="NCBI Taxonomy" id="1759528"/>
    <lineage>
        <taxon>Bacteria</taxon>
        <taxon>Bacillati</taxon>
        <taxon>Cyanobacteriota</taxon>
        <taxon>Cyanophyceae</taxon>
        <taxon>Oscillatoriophycideae</taxon>
        <taxon>Oscillatoriales</taxon>
        <taxon>Oscillatoriaceae</taxon>
        <taxon>Phormidium</taxon>
    </lineage>
</organism>
<dbReference type="Proteomes" id="UP000664844">
    <property type="component" value="Unassembled WGS sequence"/>
</dbReference>
<accession>A0ABS3FNJ8</accession>
<reference evidence="1 2" key="1">
    <citation type="submission" date="2021-03" db="EMBL/GenBank/DDBJ databases">
        <title>Metabolic Capacity of the Antarctic Cyanobacterium Phormidium pseudopriestleyi that Sustains Oxygenic Photosynthesis in the Presence of Hydrogen Sulfide.</title>
        <authorList>
            <person name="Lumian J.E."/>
            <person name="Jungblut A.D."/>
            <person name="Dillon M.L."/>
            <person name="Hawes I."/>
            <person name="Doran P.T."/>
            <person name="Mackey T.J."/>
            <person name="Dick G.J."/>
            <person name="Grettenberger C.L."/>
            <person name="Sumner D.Y."/>
        </authorList>
    </citation>
    <scope>NUCLEOTIDE SEQUENCE [LARGE SCALE GENOMIC DNA]</scope>
    <source>
        <strain evidence="1 2">FRX01</strain>
    </source>
</reference>
<dbReference type="RefSeq" id="WP_207087244.1">
    <property type="nucleotide sequence ID" value="NZ_JAFLQW010000168.1"/>
</dbReference>
<evidence type="ECO:0000313" key="1">
    <source>
        <dbReference type="EMBL" id="MBO0348700.1"/>
    </source>
</evidence>